<dbReference type="EMBL" id="CAJOBG010004767">
    <property type="protein sequence ID" value="CAF4125226.1"/>
    <property type="molecule type" value="Genomic_DNA"/>
</dbReference>
<dbReference type="Proteomes" id="UP000663866">
    <property type="component" value="Unassembled WGS sequence"/>
</dbReference>
<proteinExistence type="predicted"/>
<accession>A0A819WQ61</accession>
<name>A0A819WQ61_9BILA</name>
<gene>
    <name evidence="1" type="ORF">OVN521_LOCUS22204</name>
</gene>
<dbReference type="AlphaFoldDB" id="A0A819WQ61"/>
<keyword evidence="2" id="KW-1185">Reference proteome</keyword>
<comment type="caution">
    <text evidence="1">The sequence shown here is derived from an EMBL/GenBank/DDBJ whole genome shotgun (WGS) entry which is preliminary data.</text>
</comment>
<sequence length="324" mass="37239">MAQAEAEAKYLINSETGDRFKIGGCLISDTPSNLPLFGAARTLSNKQLPPATDLRQFMTLVEHQQNTNSCVANALAGKVSVNLCTINALIPFRLIEDEPGRRRDTDIVNPYDWNVHKDKSNPIPPNYIYPDFDYTFFWKLNDQFNYFKNIYNGGTIVPFVWGQSYTDHNNHRANHIVTPNNEVPTIFVVWIDKITNANMSIVKTMTSGNDIKFDFYETLSSAEEHVLRLKHKIKSSSNFQIICRGYYRDENKNPLDLLKFLNANELSHVPVVVFTKDKNGLISHLEKQAPSMDIRDWDHRLFITSSSQELITKIKEKKHHKYGQ</sequence>
<organism evidence="1 2">
    <name type="scientific">Rotaria magnacalcarata</name>
    <dbReference type="NCBI Taxonomy" id="392030"/>
    <lineage>
        <taxon>Eukaryota</taxon>
        <taxon>Metazoa</taxon>
        <taxon>Spiralia</taxon>
        <taxon>Gnathifera</taxon>
        <taxon>Rotifera</taxon>
        <taxon>Eurotatoria</taxon>
        <taxon>Bdelloidea</taxon>
        <taxon>Philodinida</taxon>
        <taxon>Philodinidae</taxon>
        <taxon>Rotaria</taxon>
    </lineage>
</organism>
<reference evidence="1" key="1">
    <citation type="submission" date="2021-02" db="EMBL/GenBank/DDBJ databases">
        <authorList>
            <person name="Nowell W R."/>
        </authorList>
    </citation>
    <scope>NUCLEOTIDE SEQUENCE</scope>
</reference>
<protein>
    <submittedName>
        <fullName evidence="1">Uncharacterized protein</fullName>
    </submittedName>
</protein>
<evidence type="ECO:0000313" key="2">
    <source>
        <dbReference type="Proteomes" id="UP000663866"/>
    </source>
</evidence>
<evidence type="ECO:0000313" key="1">
    <source>
        <dbReference type="EMBL" id="CAF4125226.1"/>
    </source>
</evidence>